<evidence type="ECO:0000313" key="1">
    <source>
        <dbReference type="EMBL" id="RDU66361.1"/>
    </source>
</evidence>
<dbReference type="Proteomes" id="UP000256379">
    <property type="component" value="Unassembled WGS sequence"/>
</dbReference>
<gene>
    <name evidence="1" type="ORF">CQA53_03835</name>
</gene>
<evidence type="ECO:0008006" key="3">
    <source>
        <dbReference type="Google" id="ProtNLM"/>
    </source>
</evidence>
<sequence length="140" mass="16608">MKKVLFINAAWNLYKTKSSLFLVDFLKEKGYDVEITPFYKYRGLEKINIFKKLKFITNSKKYHTIIFFQTMYNVAFMSKLQCKNVVFVPMYDHYVIPQHRQFNKMLDSKIKILNFSKTLQNRISNFLDISNYVKAGGGGM</sequence>
<dbReference type="AlphaFoldDB" id="A0A3D8IP37"/>
<keyword evidence="2" id="KW-1185">Reference proteome</keyword>
<evidence type="ECO:0000313" key="2">
    <source>
        <dbReference type="Proteomes" id="UP000256379"/>
    </source>
</evidence>
<protein>
    <recommendedName>
        <fullName evidence="3">Glycosyltransferase family 1 protein</fullName>
    </recommendedName>
</protein>
<dbReference type="RefSeq" id="WP_115542709.1">
    <property type="nucleotide sequence ID" value="NZ_NXLQ01000005.1"/>
</dbReference>
<comment type="caution">
    <text evidence="1">The sequence shown here is derived from an EMBL/GenBank/DDBJ whole genome shotgun (WGS) entry which is preliminary data.</text>
</comment>
<name>A0A3D8IP37_9HELI</name>
<reference evidence="1 2" key="1">
    <citation type="submission" date="2018-04" db="EMBL/GenBank/DDBJ databases">
        <title>Novel Campyloabacter and Helicobacter Species and Strains.</title>
        <authorList>
            <person name="Mannion A.J."/>
            <person name="Shen Z."/>
            <person name="Fox J.G."/>
        </authorList>
    </citation>
    <scope>NUCLEOTIDE SEQUENCE [LARGE SCALE GENOMIC DNA]</scope>
    <source>
        <strain evidence="1 2">MIT 17-337</strain>
    </source>
</reference>
<accession>A0A3D8IP37</accession>
<dbReference type="EMBL" id="NXLQ01000005">
    <property type="protein sequence ID" value="RDU66361.1"/>
    <property type="molecule type" value="Genomic_DNA"/>
</dbReference>
<proteinExistence type="predicted"/>
<organism evidence="1 2">
    <name type="scientific">Helicobacter didelphidarum</name>
    <dbReference type="NCBI Taxonomy" id="2040648"/>
    <lineage>
        <taxon>Bacteria</taxon>
        <taxon>Pseudomonadati</taxon>
        <taxon>Campylobacterota</taxon>
        <taxon>Epsilonproteobacteria</taxon>
        <taxon>Campylobacterales</taxon>
        <taxon>Helicobacteraceae</taxon>
        <taxon>Helicobacter</taxon>
    </lineage>
</organism>